<gene>
    <name evidence="8" type="ORF">E3T28_02395</name>
</gene>
<keyword evidence="6" id="KW-0812">Transmembrane</keyword>
<evidence type="ECO:0000256" key="2">
    <source>
        <dbReference type="ARBA" id="ARBA00022741"/>
    </source>
</evidence>
<dbReference type="GO" id="GO:0004674">
    <property type="term" value="F:protein serine/threonine kinase activity"/>
    <property type="evidence" value="ECO:0007669"/>
    <property type="project" value="UniProtKB-KW"/>
</dbReference>
<dbReference type="Gene3D" id="1.10.510.10">
    <property type="entry name" value="Transferase(Phosphotransferase) domain 1"/>
    <property type="match status" value="1"/>
</dbReference>
<evidence type="ECO:0000313" key="8">
    <source>
        <dbReference type="EMBL" id="TFD04420.1"/>
    </source>
</evidence>
<feature type="region of interest" description="Disordered" evidence="5">
    <location>
        <begin position="351"/>
        <end position="381"/>
    </location>
</feature>
<dbReference type="SUPFAM" id="SSF56112">
    <property type="entry name" value="Protein kinase-like (PK-like)"/>
    <property type="match status" value="1"/>
</dbReference>
<keyword evidence="9" id="KW-1185">Reference proteome</keyword>
<keyword evidence="4" id="KW-0067">ATP-binding</keyword>
<keyword evidence="8" id="KW-0723">Serine/threonine-protein kinase</keyword>
<dbReference type="CDD" id="cd14014">
    <property type="entry name" value="STKc_PknB_like"/>
    <property type="match status" value="1"/>
</dbReference>
<evidence type="ECO:0000256" key="6">
    <source>
        <dbReference type="SAM" id="Phobius"/>
    </source>
</evidence>
<evidence type="ECO:0000256" key="4">
    <source>
        <dbReference type="ARBA" id="ARBA00022840"/>
    </source>
</evidence>
<comment type="caution">
    <text evidence="8">The sequence shown here is derived from an EMBL/GenBank/DDBJ whole genome shotgun (WGS) entry which is preliminary data.</text>
</comment>
<keyword evidence="1" id="KW-0808">Transferase</keyword>
<evidence type="ECO:0000259" key="7">
    <source>
        <dbReference type="PROSITE" id="PS50011"/>
    </source>
</evidence>
<keyword evidence="6" id="KW-1133">Transmembrane helix</keyword>
<sequence>MASVYRATDLFLGRTVAVKLFRLDTADDAGPERQSGEVTVLASLNHFALVTLFDAGTAVIDGVARTFIVMELVDGTDLRSRIADGALNPDEVAFMGADLAEALHYVHARGIIHRDIKPANVLLAPSGFPGRAMHAKLADFGIARLFDSTRLTATGSLLGTAGYLSPEQALGSTIGPPSDVYSLGLVLLECLTGERAFTGTAIESAMARLQREPHIPAGLGEAWAAVLGGMTTREPTDRLSAGEAAVQLRRLSSGESTDAGTAVTVAMGAPAATELLEPTAVLGATEILEPTAVIGAAGALAPTEVLGADENLAPTAVLAAPGNLAPAAGLAPTKVMTAPHAGADAATEFLTPAGAPARSPGSAAERSPGSTRTDRTSTTAPPWRRPRVLVALGVLVALIILAVLVFTPRAVEPAAPAATYPAVDGSLGTNLKQLQESVTP</sequence>
<evidence type="ECO:0000256" key="3">
    <source>
        <dbReference type="ARBA" id="ARBA00022777"/>
    </source>
</evidence>
<dbReference type="PANTHER" id="PTHR43289">
    <property type="entry name" value="MITOGEN-ACTIVATED PROTEIN KINASE KINASE KINASE 20-RELATED"/>
    <property type="match status" value="1"/>
</dbReference>
<name>A0ABY2JF64_9MICO</name>
<reference evidence="8 9" key="1">
    <citation type="submission" date="2019-03" db="EMBL/GenBank/DDBJ databases">
        <title>Genomics of glacier-inhabiting Cryobacterium strains.</title>
        <authorList>
            <person name="Liu Q."/>
            <person name="Xin Y.-H."/>
        </authorList>
    </citation>
    <scope>NUCLEOTIDE SEQUENCE [LARGE SCALE GENOMIC DNA]</scope>
    <source>
        <strain evidence="8 9">TMT1-23-1</strain>
    </source>
</reference>
<dbReference type="InterPro" id="IPR000719">
    <property type="entry name" value="Prot_kinase_dom"/>
</dbReference>
<evidence type="ECO:0000313" key="9">
    <source>
        <dbReference type="Proteomes" id="UP000297853"/>
    </source>
</evidence>
<keyword evidence="2" id="KW-0547">Nucleotide-binding</keyword>
<protein>
    <submittedName>
        <fullName evidence="8">Serine/threonine protein kinase</fullName>
    </submittedName>
</protein>
<dbReference type="EMBL" id="SOGQ01000013">
    <property type="protein sequence ID" value="TFD04420.1"/>
    <property type="molecule type" value="Genomic_DNA"/>
</dbReference>
<proteinExistence type="predicted"/>
<evidence type="ECO:0000256" key="5">
    <source>
        <dbReference type="SAM" id="MobiDB-lite"/>
    </source>
</evidence>
<keyword evidence="6" id="KW-0472">Membrane</keyword>
<keyword evidence="3 8" id="KW-0418">Kinase</keyword>
<dbReference type="InterPro" id="IPR008271">
    <property type="entry name" value="Ser/Thr_kinase_AS"/>
</dbReference>
<feature type="domain" description="Protein kinase" evidence="7">
    <location>
        <begin position="1"/>
        <end position="251"/>
    </location>
</feature>
<dbReference type="PANTHER" id="PTHR43289:SF30">
    <property type="entry name" value="NON-SPECIFIC SERINE_THREONINE PROTEIN KINASE"/>
    <property type="match status" value="1"/>
</dbReference>
<dbReference type="SMART" id="SM00220">
    <property type="entry name" value="S_TKc"/>
    <property type="match status" value="1"/>
</dbReference>
<dbReference type="Gene3D" id="3.30.200.20">
    <property type="entry name" value="Phosphorylase Kinase, domain 1"/>
    <property type="match status" value="1"/>
</dbReference>
<dbReference type="Pfam" id="PF00069">
    <property type="entry name" value="Pkinase"/>
    <property type="match status" value="1"/>
</dbReference>
<dbReference type="PROSITE" id="PS50011">
    <property type="entry name" value="PROTEIN_KINASE_DOM"/>
    <property type="match status" value="1"/>
</dbReference>
<organism evidence="8 9">
    <name type="scientific">Cryobacterium sinapicolor</name>
    <dbReference type="NCBI Taxonomy" id="1259236"/>
    <lineage>
        <taxon>Bacteria</taxon>
        <taxon>Bacillati</taxon>
        <taxon>Actinomycetota</taxon>
        <taxon>Actinomycetes</taxon>
        <taxon>Micrococcales</taxon>
        <taxon>Microbacteriaceae</taxon>
        <taxon>Cryobacterium</taxon>
    </lineage>
</organism>
<dbReference type="InterPro" id="IPR011009">
    <property type="entry name" value="Kinase-like_dom_sf"/>
</dbReference>
<dbReference type="Proteomes" id="UP000297853">
    <property type="component" value="Unassembled WGS sequence"/>
</dbReference>
<dbReference type="PROSITE" id="PS00108">
    <property type="entry name" value="PROTEIN_KINASE_ST"/>
    <property type="match status" value="1"/>
</dbReference>
<accession>A0ABY2JF64</accession>
<evidence type="ECO:0000256" key="1">
    <source>
        <dbReference type="ARBA" id="ARBA00022679"/>
    </source>
</evidence>
<feature type="compositionally biased region" description="Low complexity" evidence="5">
    <location>
        <begin position="352"/>
        <end position="368"/>
    </location>
</feature>
<feature type="transmembrane region" description="Helical" evidence="6">
    <location>
        <begin position="388"/>
        <end position="406"/>
    </location>
</feature>